<keyword evidence="5" id="KW-0283">Flagellar rotation</keyword>
<dbReference type="NCBIfam" id="TIGR02480">
    <property type="entry name" value="fliN"/>
    <property type="match status" value="1"/>
</dbReference>
<sequence>MDGMLSQEEINALLNGMGTENVETAADLESLTDSEIDALGEMSNISMGTAATTLSSLVNQKVTITTPKVCYAEWEDLLSAYDRPCVFIQIYYKDGLDGNNILVLKEKDVKIITDLMMGGDGINSEGELTELHLSAISEAMNQMMGSASTSLSAMLEKKVDITPPVSSIVDLPEVIDGGDIAEFLKSRFVKVSFRMVIGDLVDSELMQLYPFDFARDLYEQFMKYTETETKAADGYSKPKKEKTVTPDPEQDSNNNSFTQDIGKNMNMQTPQMQPQMAQMQGMSLQGMGMQGMGMQQLPQGMVQNVNIAPAQFQPFVNTGSPLLQTENIDLLLDVPLEVTVELGRTSKSIREILDFSPGTIVELNRLAGEPIDVLVNGKYVAKGEVVVIEEAFGIRVTDIIK</sequence>
<feature type="domain" description="CheC-like protein" evidence="9">
    <location>
        <begin position="36"/>
        <end position="70"/>
    </location>
</feature>
<dbReference type="GO" id="GO:0003774">
    <property type="term" value="F:cytoskeletal motor activity"/>
    <property type="evidence" value="ECO:0007669"/>
    <property type="project" value="InterPro"/>
</dbReference>
<keyword evidence="4" id="KW-0145">Chemotaxis</keyword>
<dbReference type="PANTHER" id="PTHR43484">
    <property type="match status" value="1"/>
</dbReference>
<dbReference type="InterPro" id="IPR028976">
    <property type="entry name" value="CheC-like_sf"/>
</dbReference>
<dbReference type="Pfam" id="PF04509">
    <property type="entry name" value="CheC"/>
    <property type="match status" value="2"/>
</dbReference>
<feature type="domain" description="CheC-like protein" evidence="9">
    <location>
        <begin position="131"/>
        <end position="167"/>
    </location>
</feature>
<dbReference type="InterPro" id="IPR012826">
    <property type="entry name" value="FliN"/>
</dbReference>
<dbReference type="PRINTS" id="PR00956">
    <property type="entry name" value="FLGMOTORFLIN"/>
</dbReference>
<evidence type="ECO:0000259" key="8">
    <source>
        <dbReference type="Pfam" id="PF01052"/>
    </source>
</evidence>
<gene>
    <name evidence="10" type="ORF">DHW61_13295</name>
</gene>
<evidence type="ECO:0000256" key="1">
    <source>
        <dbReference type="ARBA" id="ARBA00004413"/>
    </source>
</evidence>
<keyword evidence="3" id="KW-1003">Cell membrane</keyword>
<dbReference type="Proteomes" id="UP000262969">
    <property type="component" value="Unassembled WGS sequence"/>
</dbReference>
<dbReference type="SUPFAM" id="SSF101801">
    <property type="entry name" value="Surface presentation of antigens (SPOA)"/>
    <property type="match status" value="1"/>
</dbReference>
<dbReference type="GO" id="GO:0006935">
    <property type="term" value="P:chemotaxis"/>
    <property type="evidence" value="ECO:0007669"/>
    <property type="project" value="UniProtKB-KW"/>
</dbReference>
<dbReference type="AlphaFoldDB" id="A0A3D2X891"/>
<dbReference type="CDD" id="cd17907">
    <property type="entry name" value="FliY_FliN-Y"/>
    <property type="match status" value="1"/>
</dbReference>
<dbReference type="NCBIfam" id="NF005995">
    <property type="entry name" value="PRK08119.1"/>
    <property type="match status" value="1"/>
</dbReference>
<dbReference type="SUPFAM" id="SSF103039">
    <property type="entry name" value="CheC-like"/>
    <property type="match status" value="1"/>
</dbReference>
<dbReference type="GO" id="GO:0005886">
    <property type="term" value="C:plasma membrane"/>
    <property type="evidence" value="ECO:0007669"/>
    <property type="project" value="UniProtKB-SubCell"/>
</dbReference>
<dbReference type="Gene3D" id="3.40.1550.10">
    <property type="entry name" value="CheC-like"/>
    <property type="match status" value="1"/>
</dbReference>
<dbReference type="Gene3D" id="2.30.330.10">
    <property type="entry name" value="SpoA-like"/>
    <property type="match status" value="1"/>
</dbReference>
<dbReference type="InterPro" id="IPR007597">
    <property type="entry name" value="CheC"/>
</dbReference>
<dbReference type="InterPro" id="IPR036429">
    <property type="entry name" value="SpoA-like_sf"/>
</dbReference>
<evidence type="ECO:0000256" key="6">
    <source>
        <dbReference type="ARBA" id="ARBA00023136"/>
    </source>
</evidence>
<feature type="compositionally biased region" description="Basic and acidic residues" evidence="7">
    <location>
        <begin position="229"/>
        <end position="244"/>
    </location>
</feature>
<proteinExistence type="inferred from homology"/>
<evidence type="ECO:0000256" key="7">
    <source>
        <dbReference type="SAM" id="MobiDB-lite"/>
    </source>
</evidence>
<dbReference type="GO" id="GO:0071973">
    <property type="term" value="P:bacterial-type flagellum-dependent cell motility"/>
    <property type="evidence" value="ECO:0007669"/>
    <property type="project" value="InterPro"/>
</dbReference>
<dbReference type="InterPro" id="IPR001543">
    <property type="entry name" value="FliN-like_C"/>
</dbReference>
<evidence type="ECO:0000259" key="9">
    <source>
        <dbReference type="Pfam" id="PF04509"/>
    </source>
</evidence>
<dbReference type="InterPro" id="IPR051469">
    <property type="entry name" value="FliN/MopA/SpaO"/>
</dbReference>
<protein>
    <submittedName>
        <fullName evidence="10">Flagellar motor switch phosphatase FliY</fullName>
    </submittedName>
</protein>
<comment type="caution">
    <text evidence="10">The sequence shown here is derived from an EMBL/GenBank/DDBJ whole genome shotgun (WGS) entry which is preliminary data.</text>
</comment>
<evidence type="ECO:0000256" key="5">
    <source>
        <dbReference type="ARBA" id="ARBA00022779"/>
    </source>
</evidence>
<evidence type="ECO:0000313" key="11">
    <source>
        <dbReference type="Proteomes" id="UP000262969"/>
    </source>
</evidence>
<evidence type="ECO:0000313" key="10">
    <source>
        <dbReference type="EMBL" id="HCL03359.1"/>
    </source>
</evidence>
<dbReference type="EMBL" id="DPVV01000444">
    <property type="protein sequence ID" value="HCL03359.1"/>
    <property type="molecule type" value="Genomic_DNA"/>
</dbReference>
<keyword evidence="10" id="KW-0966">Cell projection</keyword>
<reference evidence="10 11" key="1">
    <citation type="journal article" date="2018" name="Nat. Biotechnol.">
        <title>A standardized bacterial taxonomy based on genome phylogeny substantially revises the tree of life.</title>
        <authorList>
            <person name="Parks D.H."/>
            <person name="Chuvochina M."/>
            <person name="Waite D.W."/>
            <person name="Rinke C."/>
            <person name="Skarshewski A."/>
            <person name="Chaumeil P.A."/>
            <person name="Hugenholtz P."/>
        </authorList>
    </citation>
    <scope>NUCLEOTIDE SEQUENCE [LARGE SCALE GENOMIC DNA]</scope>
    <source>
        <strain evidence="10">UBA11728</strain>
    </source>
</reference>
<accession>A0A3D2X891</accession>
<dbReference type="GO" id="GO:0016787">
    <property type="term" value="F:hydrolase activity"/>
    <property type="evidence" value="ECO:0007669"/>
    <property type="project" value="InterPro"/>
</dbReference>
<dbReference type="PANTHER" id="PTHR43484:SF1">
    <property type="entry name" value="FLAGELLAR MOTOR SWITCH PROTEIN FLIN"/>
    <property type="match status" value="1"/>
</dbReference>
<comment type="subcellular location">
    <subcellularLocation>
        <location evidence="1">Cell membrane</location>
        <topology evidence="1">Peripheral membrane protein</topology>
        <orientation evidence="1">Cytoplasmic side</orientation>
    </subcellularLocation>
</comment>
<name>A0A3D2X891_9FIRM</name>
<keyword evidence="10" id="KW-0969">Cilium</keyword>
<evidence type="ECO:0000256" key="2">
    <source>
        <dbReference type="ARBA" id="ARBA00009226"/>
    </source>
</evidence>
<evidence type="ECO:0000256" key="4">
    <source>
        <dbReference type="ARBA" id="ARBA00022500"/>
    </source>
</evidence>
<organism evidence="10 11">
    <name type="scientific">Lachnoclostridium phytofermentans</name>
    <dbReference type="NCBI Taxonomy" id="66219"/>
    <lineage>
        <taxon>Bacteria</taxon>
        <taxon>Bacillati</taxon>
        <taxon>Bacillota</taxon>
        <taxon>Clostridia</taxon>
        <taxon>Lachnospirales</taxon>
        <taxon>Lachnospiraceae</taxon>
    </lineage>
</organism>
<evidence type="ECO:0000256" key="3">
    <source>
        <dbReference type="ARBA" id="ARBA00022475"/>
    </source>
</evidence>
<dbReference type="Pfam" id="PF01052">
    <property type="entry name" value="FliMN_C"/>
    <property type="match status" value="1"/>
</dbReference>
<feature type="region of interest" description="Disordered" evidence="7">
    <location>
        <begin position="229"/>
        <end position="256"/>
    </location>
</feature>
<dbReference type="GO" id="GO:0009425">
    <property type="term" value="C:bacterial-type flagellum basal body"/>
    <property type="evidence" value="ECO:0007669"/>
    <property type="project" value="InterPro"/>
</dbReference>
<dbReference type="InterPro" id="IPR001172">
    <property type="entry name" value="FliN_T3SS_HrcQb"/>
</dbReference>
<feature type="domain" description="Flagellar motor switch protein FliN-like C-terminal" evidence="8">
    <location>
        <begin position="330"/>
        <end position="400"/>
    </location>
</feature>
<keyword evidence="6" id="KW-0472">Membrane</keyword>
<keyword evidence="10" id="KW-0282">Flagellum</keyword>
<comment type="similarity">
    <text evidence="2">Belongs to the FliN/MopA/SpaO family.</text>
</comment>